<comment type="caution">
    <text evidence="1">The sequence shown here is derived from an EMBL/GenBank/DDBJ whole genome shotgun (WGS) entry which is preliminary data.</text>
</comment>
<organism evidence="1 2">
    <name type="scientific">Luteolibacter soli</name>
    <dbReference type="NCBI Taxonomy" id="3135280"/>
    <lineage>
        <taxon>Bacteria</taxon>
        <taxon>Pseudomonadati</taxon>
        <taxon>Verrucomicrobiota</taxon>
        <taxon>Verrucomicrobiia</taxon>
        <taxon>Verrucomicrobiales</taxon>
        <taxon>Verrucomicrobiaceae</taxon>
        <taxon>Luteolibacter</taxon>
    </lineage>
</organism>
<dbReference type="Proteomes" id="UP001371305">
    <property type="component" value="Unassembled WGS sequence"/>
</dbReference>
<gene>
    <name evidence="1" type="ORF">WKV53_14865</name>
</gene>
<evidence type="ECO:0008006" key="3">
    <source>
        <dbReference type="Google" id="ProtNLM"/>
    </source>
</evidence>
<dbReference type="EMBL" id="JBBUKT010000005">
    <property type="protein sequence ID" value="MEK7951797.1"/>
    <property type="molecule type" value="Genomic_DNA"/>
</dbReference>
<name>A0ABU9AXN8_9BACT</name>
<accession>A0ABU9AXN8</accession>
<sequence>MKVMRIASLLFAFVLGCLVGVVIEYRLAEREKSALLARYGVRAEEPPKELSVEARGEALRMMQEEKDQEAAFLKRRSGNWISADGLKKAKLNDDILEFGSMPEWPDLDGRSFMLSKDGVFLTEAGRYLMQSSDGEPDTLSFIKRQRDTQGFTRLTLYREGSPHAASRPPLPDTPPPPDIQKMLDLIPRMNEHEAVGAMIQRMAEAGVVVRKEGIADIIDFDADRGEKRLEFDLGFDDQWVLQRSEDAKGEVYRFRLFRTWVKDRREGGDPEVERVVYPYYEFGRIITGPMESRAAESEEKGGGVR</sequence>
<keyword evidence="2" id="KW-1185">Reference proteome</keyword>
<evidence type="ECO:0000313" key="1">
    <source>
        <dbReference type="EMBL" id="MEK7951797.1"/>
    </source>
</evidence>
<evidence type="ECO:0000313" key="2">
    <source>
        <dbReference type="Proteomes" id="UP001371305"/>
    </source>
</evidence>
<reference evidence="1 2" key="1">
    <citation type="submission" date="2024-04" db="EMBL/GenBank/DDBJ databases">
        <title>Luteolibacter sp. isolated from soil.</title>
        <authorList>
            <person name="An J."/>
        </authorList>
    </citation>
    <scope>NUCLEOTIDE SEQUENCE [LARGE SCALE GENOMIC DNA]</scope>
    <source>
        <strain evidence="1 2">Y139</strain>
    </source>
</reference>
<proteinExistence type="predicted"/>
<protein>
    <recommendedName>
        <fullName evidence="3">DUF4340 domain-containing protein</fullName>
    </recommendedName>
</protein>
<dbReference type="PROSITE" id="PS51257">
    <property type="entry name" value="PROKAR_LIPOPROTEIN"/>
    <property type="match status" value="1"/>
</dbReference>